<dbReference type="Pfam" id="PF23991">
    <property type="entry name" value="DUF7310"/>
    <property type="match status" value="1"/>
</dbReference>
<reference evidence="4 5" key="1">
    <citation type="submission" date="2019-02" db="EMBL/GenBank/DDBJ databases">
        <title>Haloarcula mannanilyticum sp. nov., a mannan degrading haloarchaeon isolated from commercial salt.</title>
        <authorList>
            <person name="Enomoto S."/>
            <person name="Shimane Y."/>
            <person name="Kamekura M."/>
            <person name="Ito T."/>
            <person name="Moriya O."/>
            <person name="Ihara K."/>
            <person name="Takahashi-Ando N."/>
            <person name="Fukushima Y."/>
            <person name="Yoshida Y."/>
            <person name="Usama R."/>
            <person name="Takai K."/>
            <person name="Minegishi H."/>
        </authorList>
    </citation>
    <scope>NUCLEOTIDE SEQUENCE [LARGE SCALE GENOMIC DNA]</scope>
    <source>
        <strain evidence="4 5">MD130-1</strain>
    </source>
</reference>
<organism evidence="4 5">
    <name type="scientific">Haloarcula mannanilytica</name>
    <dbReference type="NCBI Taxonomy" id="2509225"/>
    <lineage>
        <taxon>Archaea</taxon>
        <taxon>Methanobacteriati</taxon>
        <taxon>Methanobacteriota</taxon>
        <taxon>Stenosarchaea group</taxon>
        <taxon>Halobacteria</taxon>
        <taxon>Halobacteriales</taxon>
        <taxon>Haloarculaceae</taxon>
        <taxon>Haloarcula</taxon>
    </lineage>
</organism>
<dbReference type="RefSeq" id="WP_137684545.1">
    <property type="nucleotide sequence ID" value="NZ_BIXZ01000005.1"/>
</dbReference>
<evidence type="ECO:0000313" key="5">
    <source>
        <dbReference type="Proteomes" id="UP000304382"/>
    </source>
</evidence>
<proteinExistence type="predicted"/>
<feature type="coiled-coil region" evidence="1">
    <location>
        <begin position="31"/>
        <end position="93"/>
    </location>
</feature>
<gene>
    <name evidence="4" type="ORF">Harman_29400</name>
</gene>
<accession>A0A4C2EKS3</accession>
<feature type="domain" description="DUF7310" evidence="3">
    <location>
        <begin position="7"/>
        <end position="89"/>
    </location>
</feature>
<dbReference type="InterPro" id="IPR055734">
    <property type="entry name" value="DUF7310"/>
</dbReference>
<evidence type="ECO:0000313" key="4">
    <source>
        <dbReference type="EMBL" id="GCF15005.1"/>
    </source>
</evidence>
<protein>
    <recommendedName>
        <fullName evidence="3">DUF7310 domain-containing protein</fullName>
    </recommendedName>
</protein>
<sequence>MTDIETLAERLRTVERTITDGTTEFPEVTELAELETRIETIEQRVDDIGERTADLEAATQALRGYVGNIRSVNEDVEQRADAALAATDRLETRLDEELASGPASDPSATRAEQLRRETAQGHPSSSNSDSQTETAATTGLAAESRTDFSAITDGGDPEESEPTDSGLFGRIRALL</sequence>
<dbReference type="Proteomes" id="UP000304382">
    <property type="component" value="Unassembled WGS sequence"/>
</dbReference>
<evidence type="ECO:0000256" key="1">
    <source>
        <dbReference type="SAM" id="Coils"/>
    </source>
</evidence>
<evidence type="ECO:0000259" key="3">
    <source>
        <dbReference type="Pfam" id="PF23991"/>
    </source>
</evidence>
<dbReference type="Gene3D" id="1.10.287.1490">
    <property type="match status" value="1"/>
</dbReference>
<feature type="region of interest" description="Disordered" evidence="2">
    <location>
        <begin position="93"/>
        <end position="168"/>
    </location>
</feature>
<evidence type="ECO:0000256" key="2">
    <source>
        <dbReference type="SAM" id="MobiDB-lite"/>
    </source>
</evidence>
<name>A0A4C2EKS3_9EURY</name>
<keyword evidence="5" id="KW-1185">Reference proteome</keyword>
<feature type="compositionally biased region" description="Low complexity" evidence="2">
    <location>
        <begin position="132"/>
        <end position="143"/>
    </location>
</feature>
<feature type="compositionally biased region" description="Polar residues" evidence="2">
    <location>
        <begin position="121"/>
        <end position="131"/>
    </location>
</feature>
<dbReference type="OrthoDB" id="206571at2157"/>
<comment type="caution">
    <text evidence="4">The sequence shown here is derived from an EMBL/GenBank/DDBJ whole genome shotgun (WGS) entry which is preliminary data.</text>
</comment>
<keyword evidence="1" id="KW-0175">Coiled coil</keyword>
<dbReference type="AlphaFoldDB" id="A0A4C2EKS3"/>
<dbReference type="EMBL" id="BIXZ01000005">
    <property type="protein sequence ID" value="GCF15005.1"/>
    <property type="molecule type" value="Genomic_DNA"/>
</dbReference>